<dbReference type="GeneID" id="106472746"/>
<dbReference type="InterPro" id="IPR006849">
    <property type="entry name" value="Elp1"/>
</dbReference>
<dbReference type="Pfam" id="PF23936">
    <property type="entry name" value="HB_ELP1"/>
    <property type="match status" value="1"/>
</dbReference>
<feature type="compositionally biased region" description="Polar residues" evidence="1">
    <location>
        <begin position="221"/>
        <end position="253"/>
    </location>
</feature>
<evidence type="ECO:0000259" key="2">
    <source>
        <dbReference type="Pfam" id="PF23878"/>
    </source>
</evidence>
<dbReference type="PANTHER" id="PTHR12747:SF0">
    <property type="entry name" value="ELONGATOR COMPLEX PROTEIN 1"/>
    <property type="match status" value="1"/>
</dbReference>
<organism evidence="4 5">
    <name type="scientific">Limulus polyphemus</name>
    <name type="common">Atlantic horseshoe crab</name>
    <dbReference type="NCBI Taxonomy" id="6850"/>
    <lineage>
        <taxon>Eukaryota</taxon>
        <taxon>Metazoa</taxon>
        <taxon>Ecdysozoa</taxon>
        <taxon>Arthropoda</taxon>
        <taxon>Chelicerata</taxon>
        <taxon>Merostomata</taxon>
        <taxon>Xiphosura</taxon>
        <taxon>Limulidae</taxon>
        <taxon>Limulus</taxon>
    </lineage>
</organism>
<feature type="domain" description="ELP1 three-helical bundle" evidence="3">
    <location>
        <begin position="158"/>
        <end position="332"/>
    </location>
</feature>
<gene>
    <name evidence="5" type="primary">LOC106472746</name>
</gene>
<dbReference type="Pfam" id="PF23878">
    <property type="entry name" value="TPR_ELP1"/>
    <property type="match status" value="1"/>
</dbReference>
<keyword evidence="4" id="KW-1185">Reference proteome</keyword>
<dbReference type="InterPro" id="IPR056169">
    <property type="entry name" value="HB_ELP1"/>
</dbReference>
<feature type="domain" description="ELP1 TPR" evidence="2">
    <location>
        <begin position="10"/>
        <end position="149"/>
    </location>
</feature>
<sequence>MYKSNLSFAEGHFDECLNLIKDQRLYKDALHIFDEGSLEWKAIWTAYGDYLIEKKYYEEAGLIYTRSEQYQKAVTAFQESQNWELALCAATKAGNSENQVVELALSFAETLKGNKHYFEAAVLLDQYVMDSEGAIATLIEGHNWKEAIRMIHKYKRLDLMETHLRPNILNQSSVIQEMIQEMTEKITTYTQRLKYVRNTKKMKKTEVLWDETFSADADLYSDTSSVSGLSRKLPSSASRQTSSLSGSLMTQCTSRKKKKQNQKKYTLKEGSQNEDLALIAALSDLFHSSGRMTGEVGSLLKTLVMMGYDQEAVTLQHNFTDLLKLIENSTSDVWPTCKLDTEMQVFGPQSTANTLIMALQQKNQDMSPIISDPDLRNPPPIVKSETWKLVLLQ</sequence>
<evidence type="ECO:0000313" key="4">
    <source>
        <dbReference type="Proteomes" id="UP000694941"/>
    </source>
</evidence>
<proteinExistence type="predicted"/>
<name>A0ABM1BUE7_LIMPO</name>
<dbReference type="InterPro" id="IPR056166">
    <property type="entry name" value="TPR_ELP1"/>
</dbReference>
<evidence type="ECO:0000259" key="3">
    <source>
        <dbReference type="Pfam" id="PF23936"/>
    </source>
</evidence>
<reference evidence="5" key="1">
    <citation type="submission" date="2025-08" db="UniProtKB">
        <authorList>
            <consortium name="RefSeq"/>
        </authorList>
    </citation>
    <scope>IDENTIFICATION</scope>
    <source>
        <tissue evidence="5">Muscle</tissue>
    </source>
</reference>
<feature type="region of interest" description="Disordered" evidence="1">
    <location>
        <begin position="221"/>
        <end position="265"/>
    </location>
</feature>
<evidence type="ECO:0000256" key="1">
    <source>
        <dbReference type="SAM" id="MobiDB-lite"/>
    </source>
</evidence>
<dbReference type="Proteomes" id="UP000694941">
    <property type="component" value="Unplaced"/>
</dbReference>
<accession>A0ABM1BUE7</accession>
<dbReference type="PANTHER" id="PTHR12747">
    <property type="entry name" value="ELONGATOR COMPLEX PROTEIN 1"/>
    <property type="match status" value="1"/>
</dbReference>
<protein>
    <submittedName>
        <fullName evidence="5">Elongator complex protein 1 isoform X1</fullName>
    </submittedName>
</protein>
<dbReference type="Gene3D" id="1.25.40.470">
    <property type="match status" value="1"/>
</dbReference>
<dbReference type="RefSeq" id="XP_013788857.2">
    <property type="nucleotide sequence ID" value="XM_013933403.2"/>
</dbReference>
<evidence type="ECO:0000313" key="5">
    <source>
        <dbReference type="RefSeq" id="XP_013788857.2"/>
    </source>
</evidence>